<dbReference type="AlphaFoldDB" id="A0A845QD05"/>
<proteinExistence type="predicted"/>
<dbReference type="GO" id="GO:0005886">
    <property type="term" value="C:plasma membrane"/>
    <property type="evidence" value="ECO:0007669"/>
    <property type="project" value="TreeGrafter"/>
</dbReference>
<dbReference type="PANTHER" id="PTHR35813:SF1">
    <property type="entry name" value="INNER MEMBRANE PROTEIN YBAN"/>
    <property type="match status" value="1"/>
</dbReference>
<protein>
    <submittedName>
        <fullName evidence="2">DUF454 family protein</fullName>
    </submittedName>
</protein>
<dbReference type="InterPro" id="IPR007401">
    <property type="entry name" value="DUF454"/>
</dbReference>
<dbReference type="RefSeq" id="WP_160587975.1">
    <property type="nucleotide sequence ID" value="NZ_BMHN01000001.1"/>
</dbReference>
<feature type="transmembrane region" description="Helical" evidence="1">
    <location>
        <begin position="116"/>
        <end position="134"/>
    </location>
</feature>
<dbReference type="EMBL" id="WXYQ01000006">
    <property type="protein sequence ID" value="NBG96050.1"/>
    <property type="molecule type" value="Genomic_DNA"/>
</dbReference>
<sequence>MPVPDKQNDAAEIGPAWLHLSRRGLWIALGVSFLLIGAVGVFLPLIPTTGPLIVAAWAFAKGSPALHRWLLSNRLFGPFILEWETYGVIKPRAKLLALGSMGLASAWMAFGADMHWALAALGIGLCGIGSAYVASRPSSHETK</sequence>
<keyword evidence="1" id="KW-1133">Transmembrane helix</keyword>
<name>A0A845QD05_9HYPH</name>
<reference evidence="2 3" key="1">
    <citation type="journal article" date="2016" name="Int. J. Syst. Evol. Microbiol.">
        <title>Pyruvatibacter mobilis gen. nov., sp. nov., a marine bacterium from the culture broth of Picochlorum sp. 122.</title>
        <authorList>
            <person name="Wang G."/>
            <person name="Tang M."/>
            <person name="Wu H."/>
            <person name="Dai S."/>
            <person name="Li T."/>
            <person name="Chen C."/>
            <person name="He H."/>
            <person name="Fan J."/>
            <person name="Xiang W."/>
            <person name="Li X."/>
        </authorList>
    </citation>
    <scope>NUCLEOTIDE SEQUENCE [LARGE SCALE GENOMIC DNA]</scope>
    <source>
        <strain evidence="2 3">GYP-11</strain>
    </source>
</reference>
<dbReference type="Pfam" id="PF04304">
    <property type="entry name" value="DUF454"/>
    <property type="match status" value="1"/>
</dbReference>
<evidence type="ECO:0000313" key="2">
    <source>
        <dbReference type="EMBL" id="NBG96050.1"/>
    </source>
</evidence>
<dbReference type="PANTHER" id="PTHR35813">
    <property type="entry name" value="INNER MEMBRANE PROTEIN YBAN"/>
    <property type="match status" value="1"/>
</dbReference>
<dbReference type="Proteomes" id="UP000470384">
    <property type="component" value="Unassembled WGS sequence"/>
</dbReference>
<dbReference type="PIRSF" id="PIRSF016789">
    <property type="entry name" value="DUF454"/>
    <property type="match status" value="1"/>
</dbReference>
<dbReference type="OrthoDB" id="9816293at2"/>
<dbReference type="GeneID" id="300654760"/>
<organism evidence="2 3">
    <name type="scientific">Pyruvatibacter mobilis</name>
    <dbReference type="NCBI Taxonomy" id="1712261"/>
    <lineage>
        <taxon>Bacteria</taxon>
        <taxon>Pseudomonadati</taxon>
        <taxon>Pseudomonadota</taxon>
        <taxon>Alphaproteobacteria</taxon>
        <taxon>Hyphomicrobiales</taxon>
        <taxon>Parvibaculaceae</taxon>
        <taxon>Pyruvatibacter</taxon>
    </lineage>
</organism>
<keyword evidence="1" id="KW-0812">Transmembrane</keyword>
<gene>
    <name evidence="2" type="ORF">GTQ45_09935</name>
</gene>
<keyword evidence="1" id="KW-0472">Membrane</keyword>
<evidence type="ECO:0000313" key="3">
    <source>
        <dbReference type="Proteomes" id="UP000470384"/>
    </source>
</evidence>
<comment type="caution">
    <text evidence="2">The sequence shown here is derived from an EMBL/GenBank/DDBJ whole genome shotgun (WGS) entry which is preliminary data.</text>
</comment>
<keyword evidence="3" id="KW-1185">Reference proteome</keyword>
<feature type="transmembrane region" description="Helical" evidence="1">
    <location>
        <begin position="25"/>
        <end position="46"/>
    </location>
</feature>
<evidence type="ECO:0000256" key="1">
    <source>
        <dbReference type="SAM" id="Phobius"/>
    </source>
</evidence>
<feature type="transmembrane region" description="Helical" evidence="1">
    <location>
        <begin position="92"/>
        <end position="110"/>
    </location>
</feature>
<accession>A0A845QD05</accession>